<accession>A0A2T0RYI4</accession>
<keyword evidence="1" id="KW-1133">Transmembrane helix</keyword>
<dbReference type="AlphaFoldDB" id="A0A2T0RYI4"/>
<evidence type="ECO:0000313" key="2">
    <source>
        <dbReference type="EMBL" id="PRY26241.1"/>
    </source>
</evidence>
<evidence type="ECO:0000313" key="3">
    <source>
        <dbReference type="Proteomes" id="UP000239480"/>
    </source>
</evidence>
<evidence type="ECO:0000256" key="1">
    <source>
        <dbReference type="SAM" id="Phobius"/>
    </source>
</evidence>
<reference evidence="2 3" key="1">
    <citation type="submission" date="2018-03" db="EMBL/GenBank/DDBJ databases">
        <title>Genomic Encyclopedia of Archaeal and Bacterial Type Strains, Phase II (KMG-II): from individual species to whole genera.</title>
        <authorList>
            <person name="Goeker M."/>
        </authorList>
    </citation>
    <scope>NUCLEOTIDE SEQUENCE [LARGE SCALE GENOMIC DNA]</scope>
    <source>
        <strain evidence="2 3">DSM 29328</strain>
    </source>
</reference>
<dbReference type="Proteomes" id="UP000239480">
    <property type="component" value="Unassembled WGS sequence"/>
</dbReference>
<proteinExistence type="predicted"/>
<dbReference type="OrthoDB" id="7173339at2"/>
<sequence length="219" mass="23030">MSDTDSFIDEVTEEVRRDRLYATLRKYGWIAGLVVVALVGGASYNEYRKASDRSAAQSTGDAILSALDEATPEARMAGLEGVEGAPELQGVLALLTAAEALAAEDPEAAAALLKPLAEDSAAPQAYSDLAALKMVLIDAESMTADLRSQVLNRLAKPGAPYRALAMEQQVLDLAAAGQTEDAIEAGRVLLEEPSLTQGLLQRVSQLMLALGAEDENEAG</sequence>
<evidence type="ECO:0008006" key="4">
    <source>
        <dbReference type="Google" id="ProtNLM"/>
    </source>
</evidence>
<gene>
    <name evidence="2" type="ORF">CLV78_101336</name>
</gene>
<keyword evidence="1" id="KW-0812">Transmembrane</keyword>
<keyword evidence="1" id="KW-0472">Membrane</keyword>
<dbReference type="EMBL" id="PVTD01000001">
    <property type="protein sequence ID" value="PRY26241.1"/>
    <property type="molecule type" value="Genomic_DNA"/>
</dbReference>
<keyword evidence="3" id="KW-1185">Reference proteome</keyword>
<organism evidence="2 3">
    <name type="scientific">Aliiruegeria haliotis</name>
    <dbReference type="NCBI Taxonomy" id="1280846"/>
    <lineage>
        <taxon>Bacteria</taxon>
        <taxon>Pseudomonadati</taxon>
        <taxon>Pseudomonadota</taxon>
        <taxon>Alphaproteobacteria</taxon>
        <taxon>Rhodobacterales</taxon>
        <taxon>Roseobacteraceae</taxon>
        <taxon>Aliiruegeria</taxon>
    </lineage>
</organism>
<dbReference type="RefSeq" id="WP_106203034.1">
    <property type="nucleotide sequence ID" value="NZ_PVTD01000001.1"/>
</dbReference>
<comment type="caution">
    <text evidence="2">The sequence shown here is derived from an EMBL/GenBank/DDBJ whole genome shotgun (WGS) entry which is preliminary data.</text>
</comment>
<protein>
    <recommendedName>
        <fullName evidence="4">Tetratricopeptide repeat-like domain-containing protein</fullName>
    </recommendedName>
</protein>
<name>A0A2T0RYI4_9RHOB</name>
<feature type="transmembrane region" description="Helical" evidence="1">
    <location>
        <begin position="27"/>
        <end position="44"/>
    </location>
</feature>